<dbReference type="InterPro" id="IPR003644">
    <property type="entry name" value="Calx_beta"/>
</dbReference>
<dbReference type="PANTHER" id="PTHR11878:SF65">
    <property type="entry name" value="NA_CA-EXCHANGE PROTEIN, ISOFORM G"/>
    <property type="match status" value="1"/>
</dbReference>
<dbReference type="Gene3D" id="2.60.40.2030">
    <property type="match status" value="1"/>
</dbReference>
<evidence type="ECO:0000259" key="5">
    <source>
        <dbReference type="SMART" id="SM00237"/>
    </source>
</evidence>
<name>A0A3B0X3I6_9ZZZZ</name>
<sequence length="625" mass="67495">MFFVNIKYWLNKWQYTGVVLSLVVAPLLVNAAEIGSNDFLITDEAFENIDSDVSYNSIDNQYLVIRVGTFDDGVLPSDKYEIYGQFIDAATGAKTGNVFRISFTGMDVVAEANVTSADITYNITNNEFFIVWSASQTMSGEFEIYGLRINASTGVAIGDSVRLSDMGPDGDFTYAAFLPSVAYNSQNNEYFVVWMGDDDTAPLVNNEAEIFGQRVNANTGEEIGVDVRYSDMGPDGDTNYGANTPDVSYNDNRNEYLIVWQGDDNDGDAVDDEFEIFGQHVNAETGGEISGDKRLSFIGIDGQTQYEARNPAVAYSSIEDEYFVVYSGDDATGFLTGEYEIYGNAVRTALSKIKVGVRLSDMGDNGLSGFDARNPSISYNINNNEYLVVWQGDDNTGALVNDEFEIYSQRINASDGSEIGLDTRLSDMGPDGDASYDAAYPSLSFNAISNEYFVIWTGRDDVFPSLNGQPQLYGQQLSGPATVRFVNATQSVLENAGSATIDVQRIGDTSNTIMVDYSTANGTAINPTDYTSASGTLVFSAGESSKTFTVNVTDTSEAGGDRTVNISLSNAQAVAGDAELDSLLASTVLTISDADTKSSKGGGAFDLLTLLLFGVVALVRKRLLV</sequence>
<dbReference type="GO" id="GO:0007154">
    <property type="term" value="P:cell communication"/>
    <property type="evidence" value="ECO:0007669"/>
    <property type="project" value="InterPro"/>
</dbReference>
<evidence type="ECO:0000256" key="3">
    <source>
        <dbReference type="ARBA" id="ARBA00022837"/>
    </source>
</evidence>
<organism evidence="6">
    <name type="scientific">hydrothermal vent metagenome</name>
    <dbReference type="NCBI Taxonomy" id="652676"/>
    <lineage>
        <taxon>unclassified sequences</taxon>
        <taxon>metagenomes</taxon>
        <taxon>ecological metagenomes</taxon>
    </lineage>
</organism>
<feature type="domain" description="Calx-beta" evidence="5">
    <location>
        <begin position="472"/>
        <end position="569"/>
    </location>
</feature>
<proteinExistence type="predicted"/>
<evidence type="ECO:0000313" key="6">
    <source>
        <dbReference type="EMBL" id="VAW50484.1"/>
    </source>
</evidence>
<reference evidence="6" key="1">
    <citation type="submission" date="2018-06" db="EMBL/GenBank/DDBJ databases">
        <authorList>
            <person name="Zhirakovskaya E."/>
        </authorList>
    </citation>
    <scope>NUCLEOTIDE SEQUENCE</scope>
</reference>
<dbReference type="InterPro" id="IPR051171">
    <property type="entry name" value="CaCA"/>
</dbReference>
<dbReference type="EMBL" id="UOFE01000003">
    <property type="protein sequence ID" value="VAW50484.1"/>
    <property type="molecule type" value="Genomic_DNA"/>
</dbReference>
<dbReference type="AlphaFoldDB" id="A0A3B0X3I6"/>
<accession>A0A3B0X3I6</accession>
<dbReference type="GO" id="GO:0016020">
    <property type="term" value="C:membrane"/>
    <property type="evidence" value="ECO:0007669"/>
    <property type="project" value="InterPro"/>
</dbReference>
<keyword evidence="3" id="KW-0106">Calcium</keyword>
<gene>
    <name evidence="6" type="ORF">MNBD_GAMMA05-887</name>
</gene>
<dbReference type="Pfam" id="PF03160">
    <property type="entry name" value="Calx-beta"/>
    <property type="match status" value="1"/>
</dbReference>
<evidence type="ECO:0000256" key="4">
    <source>
        <dbReference type="ARBA" id="ARBA00023065"/>
    </source>
</evidence>
<keyword evidence="2" id="KW-0677">Repeat</keyword>
<evidence type="ECO:0000256" key="2">
    <source>
        <dbReference type="ARBA" id="ARBA00022737"/>
    </source>
</evidence>
<dbReference type="InterPro" id="IPR038081">
    <property type="entry name" value="CalX-like_sf"/>
</dbReference>
<keyword evidence="4" id="KW-0406">Ion transport</keyword>
<protein>
    <recommendedName>
        <fullName evidence="5">Calx-beta domain-containing protein</fullName>
    </recommendedName>
</protein>
<dbReference type="GO" id="GO:0030001">
    <property type="term" value="P:metal ion transport"/>
    <property type="evidence" value="ECO:0007669"/>
    <property type="project" value="TreeGrafter"/>
</dbReference>
<dbReference type="SUPFAM" id="SSF141072">
    <property type="entry name" value="CalX-like"/>
    <property type="match status" value="1"/>
</dbReference>
<keyword evidence="1" id="KW-0732">Signal</keyword>
<evidence type="ECO:0000256" key="1">
    <source>
        <dbReference type="ARBA" id="ARBA00022729"/>
    </source>
</evidence>
<dbReference type="PANTHER" id="PTHR11878">
    <property type="entry name" value="SODIUM/CALCIUM EXCHANGER"/>
    <property type="match status" value="1"/>
</dbReference>
<keyword evidence="4" id="KW-0813">Transport</keyword>
<dbReference type="SMART" id="SM00237">
    <property type="entry name" value="Calx_beta"/>
    <property type="match status" value="1"/>
</dbReference>